<dbReference type="GeneID" id="9688973"/>
<protein>
    <submittedName>
        <fullName evidence="2">Predicted protein</fullName>
    </submittedName>
</protein>
<reference evidence="2 3" key="1">
    <citation type="journal article" date="2009" name="Science">
        <title>Green evolution and dynamic adaptations revealed by genomes of the marine picoeukaryotes Micromonas.</title>
        <authorList>
            <person name="Worden A.Z."/>
            <person name="Lee J.H."/>
            <person name="Mock T."/>
            <person name="Rouze P."/>
            <person name="Simmons M.P."/>
            <person name="Aerts A.L."/>
            <person name="Allen A.E."/>
            <person name="Cuvelier M.L."/>
            <person name="Derelle E."/>
            <person name="Everett M.V."/>
            <person name="Foulon E."/>
            <person name="Grimwood J."/>
            <person name="Gundlach H."/>
            <person name="Henrissat B."/>
            <person name="Napoli C."/>
            <person name="McDonald S.M."/>
            <person name="Parker M.S."/>
            <person name="Rombauts S."/>
            <person name="Salamov A."/>
            <person name="Von Dassow P."/>
            <person name="Badger J.H."/>
            <person name="Coutinho P.M."/>
            <person name="Demir E."/>
            <person name="Dubchak I."/>
            <person name="Gentemann C."/>
            <person name="Eikrem W."/>
            <person name="Gready J.E."/>
            <person name="John U."/>
            <person name="Lanier W."/>
            <person name="Lindquist E.A."/>
            <person name="Lucas S."/>
            <person name="Mayer K.F."/>
            <person name="Moreau H."/>
            <person name="Not F."/>
            <person name="Otillar R."/>
            <person name="Panaud O."/>
            <person name="Pangilinan J."/>
            <person name="Paulsen I."/>
            <person name="Piegu B."/>
            <person name="Poliakov A."/>
            <person name="Robbens S."/>
            <person name="Schmutz J."/>
            <person name="Toulza E."/>
            <person name="Wyss T."/>
            <person name="Zelensky A."/>
            <person name="Zhou K."/>
            <person name="Armbrust E.V."/>
            <person name="Bhattacharya D."/>
            <person name="Goodenough U.W."/>
            <person name="Van de Peer Y."/>
            <person name="Grigoriev I.V."/>
        </authorList>
    </citation>
    <scope>NUCLEOTIDE SEQUENCE [LARGE SCALE GENOMIC DNA]</scope>
    <source>
        <strain evidence="2 3">CCMP1545</strain>
    </source>
</reference>
<dbReference type="RefSeq" id="XP_003063339.1">
    <property type="nucleotide sequence ID" value="XM_003063293.1"/>
</dbReference>
<dbReference type="AlphaFoldDB" id="C1N6H5"/>
<evidence type="ECO:0000256" key="1">
    <source>
        <dbReference type="SAM" id="MobiDB-lite"/>
    </source>
</evidence>
<accession>C1N6H5</accession>
<proteinExistence type="predicted"/>
<dbReference type="Proteomes" id="UP000001876">
    <property type="component" value="Unassembled WGS sequence"/>
</dbReference>
<dbReference type="KEGG" id="mpp:MICPUCDRAFT_53289"/>
<gene>
    <name evidence="2" type="ORF">MICPUCDRAFT_53289</name>
</gene>
<dbReference type="OrthoDB" id="10067079at2759"/>
<evidence type="ECO:0000313" key="3">
    <source>
        <dbReference type="Proteomes" id="UP000001876"/>
    </source>
</evidence>
<evidence type="ECO:0000313" key="2">
    <source>
        <dbReference type="EMBL" id="EEH52475.1"/>
    </source>
</evidence>
<feature type="region of interest" description="Disordered" evidence="1">
    <location>
        <begin position="86"/>
        <end position="113"/>
    </location>
</feature>
<keyword evidence="3" id="KW-1185">Reference proteome</keyword>
<organism evidence="3">
    <name type="scientific">Micromonas pusilla (strain CCMP1545)</name>
    <name type="common">Picoplanktonic green alga</name>
    <dbReference type="NCBI Taxonomy" id="564608"/>
    <lineage>
        <taxon>Eukaryota</taxon>
        <taxon>Viridiplantae</taxon>
        <taxon>Chlorophyta</taxon>
        <taxon>Mamiellophyceae</taxon>
        <taxon>Mamiellales</taxon>
        <taxon>Mamiellaceae</taxon>
        <taxon>Micromonas</taxon>
    </lineage>
</organism>
<name>C1N6H5_MICPC</name>
<sequence length="113" mass="12290">MSRPQEFKNRPGNVAKVVTFDSTQQQVAVYEASDPNEGKTGDPVKDLEAKLNYITEAVPLVDNIVAGSTAGAGSGAFCHLTPVPIRPRRRGERDPLRTFSPGVSLRPSRVPRF</sequence>
<dbReference type="EMBL" id="GG663748">
    <property type="protein sequence ID" value="EEH52475.1"/>
    <property type="molecule type" value="Genomic_DNA"/>
</dbReference>